<dbReference type="OrthoDB" id="9808290at2"/>
<feature type="region of interest" description="Disordered" evidence="1">
    <location>
        <begin position="161"/>
        <end position="182"/>
    </location>
</feature>
<keyword evidence="2" id="KW-0732">Signal</keyword>
<dbReference type="InterPro" id="IPR038695">
    <property type="entry name" value="Saro_0823-like_sf"/>
</dbReference>
<dbReference type="Gene3D" id="2.60.120.1140">
    <property type="entry name" value="Protein of unknown function DUF192"/>
    <property type="match status" value="1"/>
</dbReference>
<dbReference type="Pfam" id="PF02643">
    <property type="entry name" value="DUF192"/>
    <property type="match status" value="1"/>
</dbReference>
<keyword evidence="4" id="KW-1185">Reference proteome</keyword>
<feature type="compositionally biased region" description="Acidic residues" evidence="1">
    <location>
        <begin position="164"/>
        <end position="182"/>
    </location>
</feature>
<evidence type="ECO:0000256" key="2">
    <source>
        <dbReference type="SAM" id="SignalP"/>
    </source>
</evidence>
<dbReference type="PANTHER" id="PTHR37953">
    <property type="entry name" value="UPF0127 PROTEIN MJ1496"/>
    <property type="match status" value="1"/>
</dbReference>
<protein>
    <recommendedName>
        <fullName evidence="5">DUF192 domain-containing protein</fullName>
    </recommendedName>
</protein>
<gene>
    <name evidence="3" type="ORF">DDZ18_05440</name>
</gene>
<name>A0A2U2BVG1_9PROT</name>
<evidence type="ECO:0008006" key="5">
    <source>
        <dbReference type="Google" id="ProtNLM"/>
    </source>
</evidence>
<reference evidence="4" key="1">
    <citation type="submission" date="2018-05" db="EMBL/GenBank/DDBJ databases">
        <authorList>
            <person name="Liu B.-T."/>
        </authorList>
    </citation>
    <scope>NUCLEOTIDE SEQUENCE [LARGE SCALE GENOMIC DNA]</scope>
    <source>
        <strain evidence="4">WD6-1</strain>
    </source>
</reference>
<feature type="chain" id="PRO_5015420435" description="DUF192 domain-containing protein" evidence="2">
    <location>
        <begin position="20"/>
        <end position="182"/>
    </location>
</feature>
<sequence>MTRLIALFAAFAFATASAAAQPVDPTARDAVVEYGGPEPVVVETDAGPVRFSAEIADTPASRQRGMMWRESIAPDEAMLFDFGQVRPVTIWMRNTLIPLDIVYIRADGTIAKVVAHAQPRSLRQLPSDFPVIGVLEIAGGRAAQAGIAPGDLVRHAMFGTTEADAPETEAPADADASEGGEG</sequence>
<organism evidence="3 4">
    <name type="scientific">Marinicauda salina</name>
    <dbReference type="NCBI Taxonomy" id="2135793"/>
    <lineage>
        <taxon>Bacteria</taxon>
        <taxon>Pseudomonadati</taxon>
        <taxon>Pseudomonadota</taxon>
        <taxon>Alphaproteobacteria</taxon>
        <taxon>Maricaulales</taxon>
        <taxon>Maricaulaceae</taxon>
        <taxon>Marinicauda</taxon>
    </lineage>
</organism>
<proteinExistence type="predicted"/>
<dbReference type="Proteomes" id="UP000245168">
    <property type="component" value="Unassembled WGS sequence"/>
</dbReference>
<accession>A0A2U2BVG1</accession>
<evidence type="ECO:0000256" key="1">
    <source>
        <dbReference type="SAM" id="MobiDB-lite"/>
    </source>
</evidence>
<dbReference type="RefSeq" id="WP_109252370.1">
    <property type="nucleotide sequence ID" value="NZ_QEXV01000002.1"/>
</dbReference>
<evidence type="ECO:0000313" key="4">
    <source>
        <dbReference type="Proteomes" id="UP000245168"/>
    </source>
</evidence>
<dbReference type="EMBL" id="QEXV01000002">
    <property type="protein sequence ID" value="PWE18016.1"/>
    <property type="molecule type" value="Genomic_DNA"/>
</dbReference>
<dbReference type="InterPro" id="IPR003795">
    <property type="entry name" value="DUF192"/>
</dbReference>
<dbReference type="PANTHER" id="PTHR37953:SF1">
    <property type="entry name" value="UPF0127 PROTEIN MJ1496"/>
    <property type="match status" value="1"/>
</dbReference>
<comment type="caution">
    <text evidence="3">The sequence shown here is derived from an EMBL/GenBank/DDBJ whole genome shotgun (WGS) entry which is preliminary data.</text>
</comment>
<evidence type="ECO:0000313" key="3">
    <source>
        <dbReference type="EMBL" id="PWE18016.1"/>
    </source>
</evidence>
<feature type="signal peptide" evidence="2">
    <location>
        <begin position="1"/>
        <end position="19"/>
    </location>
</feature>
<dbReference type="AlphaFoldDB" id="A0A2U2BVG1"/>